<feature type="non-terminal residue" evidence="2">
    <location>
        <position position="1"/>
    </location>
</feature>
<sequence length="82" mass="10081">VLSYVGYTKNLKNRLNLHNISRGAKYTRGKKWIVFHKEIYNSKSKAMSREYELKKDRKFRNILREKFKKIGKSYMFYKNRLQ</sequence>
<dbReference type="AlphaFoldDB" id="A0A383D554"/>
<organism evidence="2">
    <name type="scientific">marine metagenome</name>
    <dbReference type="NCBI Taxonomy" id="408172"/>
    <lineage>
        <taxon>unclassified sequences</taxon>
        <taxon>metagenomes</taxon>
        <taxon>ecological metagenomes</taxon>
    </lineage>
</organism>
<accession>A0A383D554</accession>
<feature type="domain" description="GIY-YIG" evidence="1">
    <location>
        <begin position="1"/>
        <end position="63"/>
    </location>
</feature>
<name>A0A383D554_9ZZZZ</name>
<evidence type="ECO:0000259" key="1">
    <source>
        <dbReference type="PROSITE" id="PS50164"/>
    </source>
</evidence>
<dbReference type="SUPFAM" id="SSF82771">
    <property type="entry name" value="GIY-YIG endonuclease"/>
    <property type="match status" value="1"/>
</dbReference>
<dbReference type="EMBL" id="UINC01214457">
    <property type="protein sequence ID" value="SVE39697.1"/>
    <property type="molecule type" value="Genomic_DNA"/>
</dbReference>
<dbReference type="Gene3D" id="3.40.1440.10">
    <property type="entry name" value="GIY-YIG endonuclease"/>
    <property type="match status" value="1"/>
</dbReference>
<dbReference type="InterPro" id="IPR035901">
    <property type="entry name" value="GIY-YIG_endonuc_sf"/>
</dbReference>
<dbReference type="Pfam" id="PF01541">
    <property type="entry name" value="GIY-YIG"/>
    <property type="match status" value="1"/>
</dbReference>
<dbReference type="InterPro" id="IPR000305">
    <property type="entry name" value="GIY-YIG_endonuc"/>
</dbReference>
<protein>
    <recommendedName>
        <fullName evidence="1">GIY-YIG domain-containing protein</fullName>
    </recommendedName>
</protein>
<reference evidence="2" key="1">
    <citation type="submission" date="2018-05" db="EMBL/GenBank/DDBJ databases">
        <authorList>
            <person name="Lanie J.A."/>
            <person name="Ng W.-L."/>
            <person name="Kazmierczak K.M."/>
            <person name="Andrzejewski T.M."/>
            <person name="Davidsen T.M."/>
            <person name="Wayne K.J."/>
            <person name="Tettelin H."/>
            <person name="Glass J.I."/>
            <person name="Rusch D."/>
            <person name="Podicherti R."/>
            <person name="Tsui H.-C.T."/>
            <person name="Winkler M.E."/>
        </authorList>
    </citation>
    <scope>NUCLEOTIDE SEQUENCE</scope>
</reference>
<dbReference type="PROSITE" id="PS50164">
    <property type="entry name" value="GIY_YIG"/>
    <property type="match status" value="1"/>
</dbReference>
<gene>
    <name evidence="2" type="ORF">METZ01_LOCUS492551</name>
</gene>
<proteinExistence type="predicted"/>
<evidence type="ECO:0000313" key="2">
    <source>
        <dbReference type="EMBL" id="SVE39697.1"/>
    </source>
</evidence>